<keyword evidence="4" id="KW-1185">Reference proteome</keyword>
<evidence type="ECO:0000313" key="4">
    <source>
        <dbReference type="Proteomes" id="UP000318313"/>
    </source>
</evidence>
<evidence type="ECO:0000313" key="3">
    <source>
        <dbReference type="EMBL" id="QDV53410.1"/>
    </source>
</evidence>
<dbReference type="PANTHER" id="PTHR36842:SF1">
    <property type="entry name" value="PROTEIN TOLB"/>
    <property type="match status" value="1"/>
</dbReference>
<dbReference type="PANTHER" id="PTHR36842">
    <property type="entry name" value="PROTEIN TOLB HOMOLOG"/>
    <property type="match status" value="1"/>
</dbReference>
<keyword evidence="2" id="KW-0732">Signal</keyword>
<organism evidence="3 4">
    <name type="scientific">Gimesia fumaroli</name>
    <dbReference type="NCBI Taxonomy" id="2527976"/>
    <lineage>
        <taxon>Bacteria</taxon>
        <taxon>Pseudomonadati</taxon>
        <taxon>Planctomycetota</taxon>
        <taxon>Planctomycetia</taxon>
        <taxon>Planctomycetales</taxon>
        <taxon>Planctomycetaceae</taxon>
        <taxon>Gimesia</taxon>
    </lineage>
</organism>
<dbReference type="InterPro" id="IPR011042">
    <property type="entry name" value="6-blade_b-propeller_TolB-like"/>
</dbReference>
<dbReference type="Pfam" id="PF07676">
    <property type="entry name" value="PD40"/>
    <property type="match status" value="3"/>
</dbReference>
<comment type="similarity">
    <text evidence="1">Belongs to the TolB family.</text>
</comment>
<protein>
    <submittedName>
        <fullName evidence="3">Translocation protein TolB</fullName>
    </submittedName>
</protein>
<reference evidence="3 4" key="1">
    <citation type="submission" date="2019-03" db="EMBL/GenBank/DDBJ databases">
        <title>Deep-cultivation of Planctomycetes and their phenomic and genomic characterization uncovers novel biology.</title>
        <authorList>
            <person name="Wiegand S."/>
            <person name="Jogler M."/>
            <person name="Boedeker C."/>
            <person name="Pinto D."/>
            <person name="Vollmers J."/>
            <person name="Rivas-Marin E."/>
            <person name="Kohn T."/>
            <person name="Peeters S.H."/>
            <person name="Heuer A."/>
            <person name="Rast P."/>
            <person name="Oberbeckmann S."/>
            <person name="Bunk B."/>
            <person name="Jeske O."/>
            <person name="Meyerdierks A."/>
            <person name="Storesund J.E."/>
            <person name="Kallscheuer N."/>
            <person name="Luecker S."/>
            <person name="Lage O.M."/>
            <person name="Pohl T."/>
            <person name="Merkel B.J."/>
            <person name="Hornburger P."/>
            <person name="Mueller R.-W."/>
            <person name="Bruemmer F."/>
            <person name="Labrenz M."/>
            <person name="Spormann A.M."/>
            <person name="Op den Camp H."/>
            <person name="Overmann J."/>
            <person name="Amann R."/>
            <person name="Jetten M.S.M."/>
            <person name="Mascher T."/>
            <person name="Medema M.H."/>
            <person name="Devos D.P."/>
            <person name="Kaster A.-K."/>
            <person name="Ovreas L."/>
            <person name="Rohde M."/>
            <person name="Galperin M.Y."/>
            <person name="Jogler C."/>
        </authorList>
    </citation>
    <scope>NUCLEOTIDE SEQUENCE [LARGE SCALE GENOMIC DNA]</scope>
    <source>
        <strain evidence="3 4">Enr17</strain>
    </source>
</reference>
<feature type="chain" id="PRO_5021796031" evidence="2">
    <location>
        <begin position="28"/>
        <end position="310"/>
    </location>
</feature>
<proteinExistence type="inferred from homology"/>
<dbReference type="KEGG" id="gfm:Enr17x_54850"/>
<dbReference type="Gene3D" id="2.120.10.30">
    <property type="entry name" value="TolB, C-terminal domain"/>
    <property type="match status" value="2"/>
</dbReference>
<name>A0A518IK02_9PLAN</name>
<dbReference type="InterPro" id="IPR011659">
    <property type="entry name" value="WD40"/>
</dbReference>
<gene>
    <name evidence="3" type="ORF">Enr17x_54850</name>
</gene>
<sequence length="310" mass="34704" precursor="true">MKLALNTSLCCLICFAIFNHANSQAVADEKPALKRTRFHIVTPDGKEPKVFYFAKDYYNTGSPTFSADGTKLAFDGWKSQEGESFSNSQIMVVNADGTDFKVLGPGAMPSWSPGGNRIAFSQSSPYGVAMMNADGSNRQMIEERGWGAQWSPDGKKIAYSARTGSGTNLRVYDLIEDTKTDLFPEGECPYSSLYWNMTWSPDSNWVCFKGRRKDNRTYDVATINVNGMKEGYKVHFNDKAAPYADFTWHPQGEMIVFCPASKPRQLHQFNPAEDKAPEPIDIKIDGYINGDVSFTPDGQHLLFNMRDKQD</sequence>
<dbReference type="EMBL" id="CP037452">
    <property type="protein sequence ID" value="QDV53410.1"/>
    <property type="molecule type" value="Genomic_DNA"/>
</dbReference>
<dbReference type="SUPFAM" id="SSF82171">
    <property type="entry name" value="DPP6 N-terminal domain-like"/>
    <property type="match status" value="1"/>
</dbReference>
<dbReference type="OrthoDB" id="269409at2"/>
<accession>A0A518IK02</accession>
<dbReference type="RefSeq" id="WP_145312913.1">
    <property type="nucleotide sequence ID" value="NZ_CP037452.1"/>
</dbReference>
<evidence type="ECO:0000256" key="1">
    <source>
        <dbReference type="ARBA" id="ARBA00009820"/>
    </source>
</evidence>
<feature type="signal peptide" evidence="2">
    <location>
        <begin position="1"/>
        <end position="27"/>
    </location>
</feature>
<dbReference type="AlphaFoldDB" id="A0A518IK02"/>
<dbReference type="Proteomes" id="UP000318313">
    <property type="component" value="Chromosome"/>
</dbReference>
<evidence type="ECO:0000256" key="2">
    <source>
        <dbReference type="SAM" id="SignalP"/>
    </source>
</evidence>